<sequence length="84" mass="9579">MLRYKSFKASKARPFTSTSMVCRRVTKRPDDGRFSNAEDFKFSFSTTFRASYGGFESNLTDIGGFKGWQCFLGLFPCCRVLICC</sequence>
<evidence type="ECO:0000313" key="1">
    <source>
        <dbReference type="EMBL" id="KAA1079701.1"/>
    </source>
</evidence>
<dbReference type="Proteomes" id="UP000324748">
    <property type="component" value="Unassembled WGS sequence"/>
</dbReference>
<protein>
    <submittedName>
        <fullName evidence="1">Uncharacterized protein</fullName>
    </submittedName>
</protein>
<organism evidence="1 2">
    <name type="scientific">Puccinia graminis f. sp. tritici</name>
    <dbReference type="NCBI Taxonomy" id="56615"/>
    <lineage>
        <taxon>Eukaryota</taxon>
        <taxon>Fungi</taxon>
        <taxon>Dikarya</taxon>
        <taxon>Basidiomycota</taxon>
        <taxon>Pucciniomycotina</taxon>
        <taxon>Pucciniomycetes</taxon>
        <taxon>Pucciniales</taxon>
        <taxon>Pucciniaceae</taxon>
        <taxon>Puccinia</taxon>
    </lineage>
</organism>
<comment type="caution">
    <text evidence="1">The sequence shown here is derived from an EMBL/GenBank/DDBJ whole genome shotgun (WGS) entry which is preliminary data.</text>
</comment>
<evidence type="ECO:0000313" key="2">
    <source>
        <dbReference type="Proteomes" id="UP000324748"/>
    </source>
</evidence>
<gene>
    <name evidence="1" type="ORF">PGT21_021559</name>
</gene>
<reference evidence="1 2" key="1">
    <citation type="submission" date="2019-05" db="EMBL/GenBank/DDBJ databases">
        <title>Emergence of the Ug99 lineage of the wheat stem rust pathogen through somatic hybridization.</title>
        <authorList>
            <person name="Li F."/>
            <person name="Upadhyaya N.M."/>
            <person name="Sperschneider J."/>
            <person name="Matny O."/>
            <person name="Nguyen-Phuc H."/>
            <person name="Mago R."/>
            <person name="Raley C."/>
            <person name="Miller M.E."/>
            <person name="Silverstein K.A.T."/>
            <person name="Henningsen E."/>
            <person name="Hirsch C.D."/>
            <person name="Visser B."/>
            <person name="Pretorius Z.A."/>
            <person name="Steffenson B.J."/>
            <person name="Schwessinger B."/>
            <person name="Dodds P.N."/>
            <person name="Figueroa M."/>
        </authorList>
    </citation>
    <scope>NUCLEOTIDE SEQUENCE [LARGE SCALE GENOMIC DNA]</scope>
    <source>
        <strain evidence="1">21-0</strain>
    </source>
</reference>
<keyword evidence="2" id="KW-1185">Reference proteome</keyword>
<dbReference type="AlphaFoldDB" id="A0A5B0MRT4"/>
<proteinExistence type="predicted"/>
<accession>A0A5B0MRT4</accession>
<dbReference type="EMBL" id="VSWC01000132">
    <property type="protein sequence ID" value="KAA1079701.1"/>
    <property type="molecule type" value="Genomic_DNA"/>
</dbReference>
<name>A0A5B0MRT4_PUCGR</name>